<dbReference type="InterPro" id="IPR009057">
    <property type="entry name" value="Homeodomain-like_sf"/>
</dbReference>
<dbReference type="InterPro" id="IPR018062">
    <property type="entry name" value="HTH_AraC-typ_CS"/>
</dbReference>
<dbReference type="GO" id="GO:0003700">
    <property type="term" value="F:DNA-binding transcription factor activity"/>
    <property type="evidence" value="ECO:0007669"/>
    <property type="project" value="InterPro"/>
</dbReference>
<dbReference type="PANTHER" id="PTHR46796:SF13">
    <property type="entry name" value="HTH-TYPE TRANSCRIPTIONAL ACTIVATOR RHAS"/>
    <property type="match status" value="1"/>
</dbReference>
<evidence type="ECO:0000256" key="2">
    <source>
        <dbReference type="ARBA" id="ARBA00023015"/>
    </source>
</evidence>
<gene>
    <name evidence="7" type="ORF">KSF_092000</name>
</gene>
<dbReference type="PANTHER" id="PTHR46796">
    <property type="entry name" value="HTH-TYPE TRANSCRIPTIONAL ACTIVATOR RHAS-RELATED"/>
    <property type="match status" value="1"/>
</dbReference>
<evidence type="ECO:0000313" key="8">
    <source>
        <dbReference type="Proteomes" id="UP000597444"/>
    </source>
</evidence>
<keyword evidence="8" id="KW-1185">Reference proteome</keyword>
<evidence type="ECO:0000256" key="4">
    <source>
        <dbReference type="ARBA" id="ARBA00023159"/>
    </source>
</evidence>
<dbReference type="SUPFAM" id="SSF46689">
    <property type="entry name" value="Homeodomain-like"/>
    <property type="match status" value="2"/>
</dbReference>
<dbReference type="InterPro" id="IPR003313">
    <property type="entry name" value="AraC-bd"/>
</dbReference>
<protein>
    <submittedName>
        <fullName evidence="7">AraC family transcriptional regulator</fullName>
    </submittedName>
</protein>
<dbReference type="PROSITE" id="PS01124">
    <property type="entry name" value="HTH_ARAC_FAMILY_2"/>
    <property type="match status" value="1"/>
</dbReference>
<dbReference type="SMART" id="SM00342">
    <property type="entry name" value="HTH_ARAC"/>
    <property type="match status" value="1"/>
</dbReference>
<dbReference type="Gene3D" id="1.10.10.60">
    <property type="entry name" value="Homeodomain-like"/>
    <property type="match status" value="2"/>
</dbReference>
<keyword evidence="5" id="KW-0804">Transcription</keyword>
<evidence type="ECO:0000259" key="6">
    <source>
        <dbReference type="PROSITE" id="PS01124"/>
    </source>
</evidence>
<keyword evidence="2" id="KW-0805">Transcription regulation</keyword>
<evidence type="ECO:0000313" key="7">
    <source>
        <dbReference type="EMBL" id="GHO99152.1"/>
    </source>
</evidence>
<dbReference type="InterPro" id="IPR037923">
    <property type="entry name" value="HTH-like"/>
</dbReference>
<comment type="caution">
    <text evidence="7">The sequence shown here is derived from an EMBL/GenBank/DDBJ whole genome shotgun (WGS) entry which is preliminary data.</text>
</comment>
<proteinExistence type="predicted"/>
<dbReference type="SUPFAM" id="SSF51215">
    <property type="entry name" value="Regulatory protein AraC"/>
    <property type="match status" value="1"/>
</dbReference>
<name>A0A8J3N9B8_9CHLR</name>
<dbReference type="InterPro" id="IPR050204">
    <property type="entry name" value="AraC_XylS_family_regulators"/>
</dbReference>
<keyword evidence="4" id="KW-0010">Activator</keyword>
<sequence>MDAVSGVAQFTDLNLLSLSLQCGSFICELLYWGFFEPRWWRNYLHVHSFFEVCYAYQGRGIFCIQDQTLPVQAGDVFVARPGEAHEIISSQDDPLGIYFWAYTLLPDEKSGPERPGGDVLMASFLTSPQAIGARTSSMLRTLELLTEEVARKEPGYLQAIEALVVKLLVDTARAVVDLPRFSVPLDPPAKRSDEAIVQVMLRYLRDNYSRCTLSVRDLAAQVHLSERHASRLFHQVMGTTIKAYLTTLRIEKATQLLLEGRTPIKEVALATGYPDVRYFTTLFRQRVGLTPASFQRKGGTRFFTDCS</sequence>
<feature type="domain" description="HTH araC/xylS-type" evidence="6">
    <location>
        <begin position="198"/>
        <end position="297"/>
    </location>
</feature>
<dbReference type="InterPro" id="IPR018060">
    <property type="entry name" value="HTH_AraC"/>
</dbReference>
<keyword evidence="1" id="KW-0963">Cytoplasm</keyword>
<evidence type="ECO:0000256" key="3">
    <source>
        <dbReference type="ARBA" id="ARBA00023125"/>
    </source>
</evidence>
<dbReference type="RefSeq" id="WP_220209806.1">
    <property type="nucleotide sequence ID" value="NZ_BNJK01000002.1"/>
</dbReference>
<dbReference type="InterPro" id="IPR020449">
    <property type="entry name" value="Tscrpt_reg_AraC-type_HTH"/>
</dbReference>
<dbReference type="AlphaFoldDB" id="A0A8J3N9B8"/>
<evidence type="ECO:0000256" key="1">
    <source>
        <dbReference type="ARBA" id="ARBA00022490"/>
    </source>
</evidence>
<dbReference type="Pfam" id="PF02311">
    <property type="entry name" value="AraC_binding"/>
    <property type="match status" value="1"/>
</dbReference>
<dbReference type="Proteomes" id="UP000597444">
    <property type="component" value="Unassembled WGS sequence"/>
</dbReference>
<dbReference type="InterPro" id="IPR014710">
    <property type="entry name" value="RmlC-like_jellyroll"/>
</dbReference>
<dbReference type="GO" id="GO:0043565">
    <property type="term" value="F:sequence-specific DNA binding"/>
    <property type="evidence" value="ECO:0007669"/>
    <property type="project" value="InterPro"/>
</dbReference>
<dbReference type="Gene3D" id="2.60.120.10">
    <property type="entry name" value="Jelly Rolls"/>
    <property type="match status" value="1"/>
</dbReference>
<keyword evidence="3" id="KW-0238">DNA-binding</keyword>
<dbReference type="PRINTS" id="PR00032">
    <property type="entry name" value="HTHARAC"/>
</dbReference>
<accession>A0A8J3N9B8</accession>
<organism evidence="7 8">
    <name type="scientific">Reticulibacter mediterranei</name>
    <dbReference type="NCBI Taxonomy" id="2778369"/>
    <lineage>
        <taxon>Bacteria</taxon>
        <taxon>Bacillati</taxon>
        <taxon>Chloroflexota</taxon>
        <taxon>Ktedonobacteria</taxon>
        <taxon>Ktedonobacterales</taxon>
        <taxon>Reticulibacteraceae</taxon>
        <taxon>Reticulibacter</taxon>
    </lineage>
</organism>
<evidence type="ECO:0000256" key="5">
    <source>
        <dbReference type="ARBA" id="ARBA00023163"/>
    </source>
</evidence>
<reference evidence="7" key="1">
    <citation type="submission" date="2020-10" db="EMBL/GenBank/DDBJ databases">
        <title>Taxonomic study of unclassified bacteria belonging to the class Ktedonobacteria.</title>
        <authorList>
            <person name="Yabe S."/>
            <person name="Wang C.M."/>
            <person name="Zheng Y."/>
            <person name="Sakai Y."/>
            <person name="Cavaletti L."/>
            <person name="Monciardini P."/>
            <person name="Donadio S."/>
        </authorList>
    </citation>
    <scope>NUCLEOTIDE SEQUENCE</scope>
    <source>
        <strain evidence="7">ID150040</strain>
    </source>
</reference>
<dbReference type="Pfam" id="PF12833">
    <property type="entry name" value="HTH_18"/>
    <property type="match status" value="1"/>
</dbReference>
<dbReference type="EMBL" id="BNJK01000002">
    <property type="protein sequence ID" value="GHO99152.1"/>
    <property type="molecule type" value="Genomic_DNA"/>
</dbReference>
<dbReference type="PROSITE" id="PS00041">
    <property type="entry name" value="HTH_ARAC_FAMILY_1"/>
    <property type="match status" value="1"/>
</dbReference>